<dbReference type="EMBL" id="CM004474">
    <property type="protein sequence ID" value="OCT80242.1"/>
    <property type="molecule type" value="Genomic_DNA"/>
</dbReference>
<dbReference type="AlphaFoldDB" id="A0A974CVI3"/>
<evidence type="ECO:0000313" key="1">
    <source>
        <dbReference type="EMBL" id="OCT80242.1"/>
    </source>
</evidence>
<dbReference type="PANTHER" id="PTHR21301:SF10">
    <property type="entry name" value="REVERSE TRANSCRIPTASE DOMAIN-CONTAINING PROTEIN"/>
    <property type="match status" value="1"/>
</dbReference>
<dbReference type="PANTHER" id="PTHR21301">
    <property type="entry name" value="REVERSE TRANSCRIPTASE"/>
    <property type="match status" value="1"/>
</dbReference>
<gene>
    <name evidence="1" type="ORF">XELAEV_18027056mg</name>
</gene>
<organism evidence="1 2">
    <name type="scientific">Xenopus laevis</name>
    <name type="common">African clawed frog</name>
    <dbReference type="NCBI Taxonomy" id="8355"/>
    <lineage>
        <taxon>Eukaryota</taxon>
        <taxon>Metazoa</taxon>
        <taxon>Chordata</taxon>
        <taxon>Craniata</taxon>
        <taxon>Vertebrata</taxon>
        <taxon>Euteleostomi</taxon>
        <taxon>Amphibia</taxon>
        <taxon>Batrachia</taxon>
        <taxon>Anura</taxon>
        <taxon>Pipoidea</taxon>
        <taxon>Pipidae</taxon>
        <taxon>Xenopodinae</taxon>
        <taxon>Xenopus</taxon>
        <taxon>Xenopus</taxon>
    </lineage>
</organism>
<evidence type="ECO:0000313" key="2">
    <source>
        <dbReference type="Proteomes" id="UP000694892"/>
    </source>
</evidence>
<sequence length="300" mass="34498">MTPIDVRENKNAARRKNVIARQKKILPTNFGRNGSNSPMPTHQCWFHYIDNIFLQWERTHLNLDTFFTELNEYSSSLKFTVHVDLYKIHFLNRTISEGDTLKNRLDEMDNKLANRGLKALARYKGEVGKIVNRHRDILKVACSGIAVFQNPPLLSFKRAQFLKDRLVRADVGAEKVLYDVKSATFPCLSCRHCNSCIKGDFVYHPHKGTAIKIKGATVWGSLVYAIKCPCGLMYVEKTTRQAKERIGEQKSDIKRKKIPRPRRGGDRVKQLLKCEASWIRKLVTLMPGGLNKEYKLKPLI</sequence>
<dbReference type="Proteomes" id="UP000694892">
    <property type="component" value="Chromosome 5L"/>
</dbReference>
<protein>
    <submittedName>
        <fullName evidence="1">Uncharacterized protein</fullName>
    </submittedName>
</protein>
<reference evidence="2" key="1">
    <citation type="journal article" date="2016" name="Nature">
        <title>Genome evolution in the allotetraploid frog Xenopus laevis.</title>
        <authorList>
            <person name="Session A.M."/>
            <person name="Uno Y."/>
            <person name="Kwon T."/>
            <person name="Chapman J.A."/>
            <person name="Toyoda A."/>
            <person name="Takahashi S."/>
            <person name="Fukui A."/>
            <person name="Hikosaka A."/>
            <person name="Suzuki A."/>
            <person name="Kondo M."/>
            <person name="van Heeringen S.J."/>
            <person name="Quigley I."/>
            <person name="Heinz S."/>
            <person name="Ogino H."/>
            <person name="Ochi H."/>
            <person name="Hellsten U."/>
            <person name="Lyons J.B."/>
            <person name="Simakov O."/>
            <person name="Putnam N."/>
            <person name="Stites J."/>
            <person name="Kuroki Y."/>
            <person name="Tanaka T."/>
            <person name="Michiue T."/>
            <person name="Watanabe M."/>
            <person name="Bogdanovic O."/>
            <person name="Lister R."/>
            <person name="Georgiou G."/>
            <person name="Paranjpe S.S."/>
            <person name="van Kruijsbergen I."/>
            <person name="Shu S."/>
            <person name="Carlson J."/>
            <person name="Kinoshita T."/>
            <person name="Ohta Y."/>
            <person name="Mawaribuchi S."/>
            <person name="Jenkins J."/>
            <person name="Grimwood J."/>
            <person name="Schmutz J."/>
            <person name="Mitros T."/>
            <person name="Mozaffari S.V."/>
            <person name="Suzuki Y."/>
            <person name="Haramoto Y."/>
            <person name="Yamamoto T.S."/>
            <person name="Takagi C."/>
            <person name="Heald R."/>
            <person name="Miller K."/>
            <person name="Haudenschild C."/>
            <person name="Kitzman J."/>
            <person name="Nakayama T."/>
            <person name="Izutsu Y."/>
            <person name="Robert J."/>
            <person name="Fortriede J."/>
            <person name="Burns K."/>
            <person name="Lotay V."/>
            <person name="Karimi K."/>
            <person name="Yasuoka Y."/>
            <person name="Dichmann D.S."/>
            <person name="Flajnik M.F."/>
            <person name="Houston D.W."/>
            <person name="Shendure J."/>
            <person name="DuPasquier L."/>
            <person name="Vize P.D."/>
            <person name="Zorn A.M."/>
            <person name="Ito M."/>
            <person name="Marcotte E.M."/>
            <person name="Wallingford J.B."/>
            <person name="Ito Y."/>
            <person name="Asashima M."/>
            <person name="Ueno N."/>
            <person name="Matsuda Y."/>
            <person name="Veenstra G.J."/>
            <person name="Fujiyama A."/>
            <person name="Harland R.M."/>
            <person name="Taira M."/>
            <person name="Rokhsar D.S."/>
        </authorList>
    </citation>
    <scope>NUCLEOTIDE SEQUENCE [LARGE SCALE GENOMIC DNA]</scope>
    <source>
        <strain evidence="2">J</strain>
    </source>
</reference>
<name>A0A974CVI3_XENLA</name>
<proteinExistence type="predicted"/>
<accession>A0A974CVI3</accession>